<reference evidence="2" key="1">
    <citation type="journal article" date="2015" name="Nature">
        <title>Complex archaea that bridge the gap between prokaryotes and eukaryotes.</title>
        <authorList>
            <person name="Spang A."/>
            <person name="Saw J.H."/>
            <person name="Jorgensen S.L."/>
            <person name="Zaremba-Niedzwiedzka K."/>
            <person name="Martijn J."/>
            <person name="Lind A.E."/>
            <person name="van Eijk R."/>
            <person name="Schleper C."/>
            <person name="Guy L."/>
            <person name="Ettema T.J."/>
        </authorList>
    </citation>
    <scope>NUCLEOTIDE SEQUENCE</scope>
</reference>
<feature type="compositionally biased region" description="Basic and acidic residues" evidence="1">
    <location>
        <begin position="33"/>
        <end position="44"/>
    </location>
</feature>
<name>A0A0F9Z640_9ZZZZ</name>
<feature type="region of interest" description="Disordered" evidence="1">
    <location>
        <begin position="23"/>
        <end position="44"/>
    </location>
</feature>
<sequence>MKSHSWDELNDSAKDFFDSGAFLPDAEFDEEPQDKHGQRRRLTEMRRRTEERLDWKRMYGDLQFDEMEDRRFSGDSFSADFTDDADDLIDD</sequence>
<accession>A0A0F9Z640</accession>
<proteinExistence type="predicted"/>
<dbReference type="EMBL" id="LAZR01000001">
    <property type="protein sequence ID" value="KKO12779.1"/>
    <property type="molecule type" value="Genomic_DNA"/>
</dbReference>
<evidence type="ECO:0000256" key="1">
    <source>
        <dbReference type="SAM" id="MobiDB-lite"/>
    </source>
</evidence>
<comment type="caution">
    <text evidence="2">The sequence shown here is derived from an EMBL/GenBank/DDBJ whole genome shotgun (WGS) entry which is preliminary data.</text>
</comment>
<protein>
    <submittedName>
        <fullName evidence="2">Uncharacterized protein</fullName>
    </submittedName>
</protein>
<dbReference type="AlphaFoldDB" id="A0A0F9Z640"/>
<gene>
    <name evidence="2" type="ORF">LCGC14_0007960</name>
</gene>
<organism evidence="2">
    <name type="scientific">marine sediment metagenome</name>
    <dbReference type="NCBI Taxonomy" id="412755"/>
    <lineage>
        <taxon>unclassified sequences</taxon>
        <taxon>metagenomes</taxon>
        <taxon>ecological metagenomes</taxon>
    </lineage>
</organism>
<evidence type="ECO:0000313" key="2">
    <source>
        <dbReference type="EMBL" id="KKO12779.1"/>
    </source>
</evidence>